<protein>
    <submittedName>
        <fullName evidence="4">Acetyl esterase/lipase</fullName>
    </submittedName>
</protein>
<dbReference type="Proteomes" id="UP000184232">
    <property type="component" value="Unassembled WGS sequence"/>
</dbReference>
<keyword evidence="1" id="KW-0378">Hydrolase</keyword>
<keyword evidence="5" id="KW-1185">Reference proteome</keyword>
<dbReference type="InterPro" id="IPR049492">
    <property type="entry name" value="BD-FAE-like_dom"/>
</dbReference>
<feature type="signal peptide" evidence="2">
    <location>
        <begin position="1"/>
        <end position="20"/>
    </location>
</feature>
<proteinExistence type="predicted"/>
<keyword evidence="2" id="KW-0732">Signal</keyword>
<accession>A0A1M6G257</accession>
<organism evidence="4 5">
    <name type="scientific">Flavobacterium haoranii</name>
    <dbReference type="NCBI Taxonomy" id="683124"/>
    <lineage>
        <taxon>Bacteria</taxon>
        <taxon>Pseudomonadati</taxon>
        <taxon>Bacteroidota</taxon>
        <taxon>Flavobacteriia</taxon>
        <taxon>Flavobacteriales</taxon>
        <taxon>Flavobacteriaceae</taxon>
        <taxon>Flavobacterium</taxon>
    </lineage>
</organism>
<dbReference type="PANTHER" id="PTHR48081">
    <property type="entry name" value="AB HYDROLASE SUPERFAMILY PROTEIN C4A8.06C"/>
    <property type="match status" value="1"/>
</dbReference>
<dbReference type="Pfam" id="PF20434">
    <property type="entry name" value="BD-FAE"/>
    <property type="match status" value="1"/>
</dbReference>
<dbReference type="AlphaFoldDB" id="A0A1M6G257"/>
<name>A0A1M6G257_9FLAO</name>
<dbReference type="OrthoDB" id="9803990at2"/>
<sequence length="300" mass="33811">MSFKHFAAILFFVAFQVVTAQTIYKDSVFSKVTKTTYTYGKVENESLQFDYYKADNSQKNLPLVIFVHGGGFSGGTRNDYYTMAFANKLAQRGYAVASVSYRLTMKDIGFGCDVEATKKIEAFNSASHDVSLAIRYILDNNKKFNIDSNKIILAGSSAGAETVLNMVYVYDNNMLPTNFKYAGVISMAGALSTLDKINYNNAIPTQLFHGTADNLVPYNFAPHRFCNANDKGYIMLYGSESIAEHLKNLETPYYFHTIKGGSHDWSYLPMTTYFEEIIDFLYHDVVHVTTTRQTNRTTNN</sequence>
<dbReference type="GO" id="GO:0016787">
    <property type="term" value="F:hydrolase activity"/>
    <property type="evidence" value="ECO:0007669"/>
    <property type="project" value="UniProtKB-KW"/>
</dbReference>
<dbReference type="RefSeq" id="WP_072783307.1">
    <property type="nucleotide sequence ID" value="NZ_FQZH01000001.1"/>
</dbReference>
<evidence type="ECO:0000256" key="1">
    <source>
        <dbReference type="ARBA" id="ARBA00022801"/>
    </source>
</evidence>
<feature type="domain" description="BD-FAE-like" evidence="3">
    <location>
        <begin position="50"/>
        <end position="179"/>
    </location>
</feature>
<reference evidence="4 5" key="1">
    <citation type="submission" date="2016-11" db="EMBL/GenBank/DDBJ databases">
        <authorList>
            <person name="Jaros S."/>
            <person name="Januszkiewicz K."/>
            <person name="Wedrychowicz H."/>
        </authorList>
    </citation>
    <scope>NUCLEOTIDE SEQUENCE [LARGE SCALE GENOMIC DNA]</scope>
    <source>
        <strain evidence="4 5">DSM 22807</strain>
    </source>
</reference>
<evidence type="ECO:0000313" key="5">
    <source>
        <dbReference type="Proteomes" id="UP000184232"/>
    </source>
</evidence>
<dbReference type="SUPFAM" id="SSF53474">
    <property type="entry name" value="alpha/beta-Hydrolases"/>
    <property type="match status" value="1"/>
</dbReference>
<feature type="chain" id="PRO_5012341682" evidence="2">
    <location>
        <begin position="21"/>
        <end position="300"/>
    </location>
</feature>
<evidence type="ECO:0000256" key="2">
    <source>
        <dbReference type="SAM" id="SignalP"/>
    </source>
</evidence>
<dbReference type="InterPro" id="IPR029058">
    <property type="entry name" value="AB_hydrolase_fold"/>
</dbReference>
<dbReference type="EMBL" id="FQZH01000001">
    <property type="protein sequence ID" value="SHJ04023.1"/>
    <property type="molecule type" value="Genomic_DNA"/>
</dbReference>
<dbReference type="STRING" id="683124.SAMN05444337_1397"/>
<evidence type="ECO:0000313" key="4">
    <source>
        <dbReference type="EMBL" id="SHJ04023.1"/>
    </source>
</evidence>
<dbReference type="Gene3D" id="3.40.50.1820">
    <property type="entry name" value="alpha/beta hydrolase"/>
    <property type="match status" value="1"/>
</dbReference>
<gene>
    <name evidence="4" type="ORF">SAMN05444337_1397</name>
</gene>
<evidence type="ECO:0000259" key="3">
    <source>
        <dbReference type="Pfam" id="PF20434"/>
    </source>
</evidence>
<dbReference type="InterPro" id="IPR050300">
    <property type="entry name" value="GDXG_lipolytic_enzyme"/>
</dbReference>